<feature type="region of interest" description="Disordered" evidence="1">
    <location>
        <begin position="79"/>
        <end position="140"/>
    </location>
</feature>
<protein>
    <submittedName>
        <fullName evidence="2">Uncharacterized protein</fullName>
    </submittedName>
</protein>
<organism evidence="2 3">
    <name type="scientific">Seminavis robusta</name>
    <dbReference type="NCBI Taxonomy" id="568900"/>
    <lineage>
        <taxon>Eukaryota</taxon>
        <taxon>Sar</taxon>
        <taxon>Stramenopiles</taxon>
        <taxon>Ochrophyta</taxon>
        <taxon>Bacillariophyta</taxon>
        <taxon>Bacillariophyceae</taxon>
        <taxon>Bacillariophycidae</taxon>
        <taxon>Naviculales</taxon>
        <taxon>Naviculaceae</taxon>
        <taxon>Seminavis</taxon>
    </lineage>
</organism>
<reference evidence="2" key="1">
    <citation type="submission" date="2020-06" db="EMBL/GenBank/DDBJ databases">
        <authorList>
            <consortium name="Plant Systems Biology data submission"/>
        </authorList>
    </citation>
    <scope>NUCLEOTIDE SEQUENCE</scope>
    <source>
        <strain evidence="2">D6</strain>
    </source>
</reference>
<name>A0A9N8DWP2_9STRA</name>
<dbReference type="AlphaFoldDB" id="A0A9N8DWP2"/>
<comment type="caution">
    <text evidence="2">The sequence shown here is derived from an EMBL/GenBank/DDBJ whole genome shotgun (WGS) entry which is preliminary data.</text>
</comment>
<dbReference type="Proteomes" id="UP001153069">
    <property type="component" value="Unassembled WGS sequence"/>
</dbReference>
<feature type="compositionally biased region" description="Basic residues" evidence="1">
    <location>
        <begin position="37"/>
        <end position="48"/>
    </location>
</feature>
<evidence type="ECO:0000313" key="3">
    <source>
        <dbReference type="Proteomes" id="UP001153069"/>
    </source>
</evidence>
<proteinExistence type="predicted"/>
<accession>A0A9N8DWP2</accession>
<dbReference type="EMBL" id="CAICTM010000432">
    <property type="protein sequence ID" value="CAB9510362.1"/>
    <property type="molecule type" value="Genomic_DNA"/>
</dbReference>
<sequence>MATFHLPLKIVLVQDNAAGHSHEDAYMLRKKELDARRKTRQPRRKPRKFGNQITLQTKDEQQECGRGRCQHSCRWAGCCSSGLSTTDKSNDNKRSSPKRPSRSVSPAPTTVPRRGRVTGDENDAPLYGQSVKVPRRAVSQ</sequence>
<feature type="region of interest" description="Disordered" evidence="1">
    <location>
        <begin position="32"/>
        <end position="54"/>
    </location>
</feature>
<evidence type="ECO:0000313" key="2">
    <source>
        <dbReference type="EMBL" id="CAB9510362.1"/>
    </source>
</evidence>
<evidence type="ECO:0000256" key="1">
    <source>
        <dbReference type="SAM" id="MobiDB-lite"/>
    </source>
</evidence>
<keyword evidence="3" id="KW-1185">Reference proteome</keyword>
<gene>
    <name evidence="2" type="ORF">SEMRO_433_G141860.1</name>
</gene>